<keyword evidence="6" id="KW-0378">Hydrolase</keyword>
<evidence type="ECO:0000259" key="9">
    <source>
        <dbReference type="PROSITE" id="PS50235"/>
    </source>
</evidence>
<feature type="compositionally biased region" description="Basic and acidic residues" evidence="8">
    <location>
        <begin position="1536"/>
        <end position="1551"/>
    </location>
</feature>
<dbReference type="GO" id="GO:0004843">
    <property type="term" value="F:cysteine-type deubiquitinase activity"/>
    <property type="evidence" value="ECO:0007669"/>
    <property type="project" value="UniProtKB-EC"/>
</dbReference>
<feature type="region of interest" description="Disordered" evidence="8">
    <location>
        <begin position="1"/>
        <end position="28"/>
    </location>
</feature>
<dbReference type="InterPro" id="IPR016024">
    <property type="entry name" value="ARM-type_fold"/>
</dbReference>
<dbReference type="GO" id="GO:0006508">
    <property type="term" value="P:proteolysis"/>
    <property type="evidence" value="ECO:0007669"/>
    <property type="project" value="UniProtKB-KW"/>
</dbReference>
<comment type="caution">
    <text evidence="10">The sequence shown here is derived from an EMBL/GenBank/DDBJ whole genome shotgun (WGS) entry which is preliminary data.</text>
</comment>
<dbReference type="PANTHER" id="PTHR24006">
    <property type="entry name" value="UBIQUITIN CARBOXYL-TERMINAL HYDROLASE"/>
    <property type="match status" value="1"/>
</dbReference>
<feature type="compositionally biased region" description="Polar residues" evidence="8">
    <location>
        <begin position="3119"/>
        <end position="3145"/>
    </location>
</feature>
<dbReference type="InterPro" id="IPR028889">
    <property type="entry name" value="USP"/>
</dbReference>
<feature type="compositionally biased region" description="Polar residues" evidence="8">
    <location>
        <begin position="1981"/>
        <end position="2009"/>
    </location>
</feature>
<dbReference type="SUPFAM" id="SSF48371">
    <property type="entry name" value="ARM repeat"/>
    <property type="match status" value="1"/>
</dbReference>
<feature type="region of interest" description="Disordered" evidence="8">
    <location>
        <begin position="1962"/>
        <end position="2009"/>
    </location>
</feature>
<feature type="compositionally biased region" description="Basic and acidic residues" evidence="8">
    <location>
        <begin position="1"/>
        <end position="17"/>
    </location>
</feature>
<dbReference type="InterPro" id="IPR050164">
    <property type="entry name" value="Peptidase_C19"/>
</dbReference>
<feature type="region of interest" description="Disordered" evidence="8">
    <location>
        <begin position="1606"/>
        <end position="1625"/>
    </location>
</feature>
<evidence type="ECO:0000256" key="6">
    <source>
        <dbReference type="ARBA" id="ARBA00022801"/>
    </source>
</evidence>
<sequence>MSDWIPEHGKEGKKPDDEQNSVNRVELDPPECDLTTCPKAEPATPTMLDFPIQAWNTLNSCLNMIKWVVPVLPNSQLETLIKSAIELAKHGKDLRFPSCVDFYRFGLLSSFRKTFHDEAVAEWDCQILHYIYMNALLAIELCAVKSADDCLPILELERILFDPDSRFQQHSVQPKNLCWNIQHGEKTNGVIRYTHILPLLPHLLAKSPNEDLNLTAHAGSVTSKLKEFADPKPSRRPAPILTDFINLFGRLGGFERLCKRFTRTAQSDDMPIGLIMNYLAPFSMCCDYLQPNVIEEYFSPIIDSVIPHILHLTDEDSKKDAKLDIKTESVTELSILLRCFLTRIPAKQHLLEQIDTCCLNLILRYLQFTSISKRMTALNDLNNLFVRLTPSDTTSVVDSTIKDSLTVDKVASWMREKQVISLMLRENLHQLQFVEKVERIIRFMIKHKHLTTVDLDRIWEAQDGKHEAIARNVFDMLAKLAFEFTPEQLDHLLHRFQQSWAHATKRQREHLIDLICRLAEEDREGLMAQKVLTLLWDLAVSADTPMDITDSALKAHAKILYHNVSEVGWINRTEWIKKLIEMLSRGPREEYLVPAIKQFIEICDLIPVKQYSSQPPYGLCNPRMRDIQELNNKHQLLEVAVNNVAECMAVIREQRACMECKDDKLESPHTRPISLHVEVKELLEFIRYLLSEGAFHFRLEWMQKVWSSLMLDVNETQPHSLVFVEDRELCFHWFSLLPVDTIHSQDLACFFEQQVLRVDPVHMTPSGMLLFQVIFYRVNLDCGFLIDCPTVTSTSLNSGADQFHVLMDHAELRGLDHLWRLLLDAPDAVASQAMQLLEHLYSNLTTRLIPRQAELHEDLVLHCLTRLRADFDTIRLLLNNGMDPSSSDLCRTIERVARVIQLLRHCLRMGENATEKCVRLAQKLPLKRAWMGSSIVFTVTFGLPPTDSHGQLDSSSLPPSPIPSADNLGTASMDSQAPNTILFVAHANMTVGELRSQLLSFRLRALRAKSISSDLPVADLQHYNLDLYVNHSERQQTNSSGLFFSLNNNLSNCLLDPAADSQLVFNLLPLFDHWPTGFLVDYHHQAGSEPPPLKLTANVVLASSKFSYDFNKHTLLMTADTSKSSVSAIPPVNTMISRAEHPNTVSTTVEHCYAEPPPDVQLLLSTATEPAAGSSTKEGELDLTSPERRSNFLLQVAKLAMELNNSSLFSSVLDVLLCMPAPNSLIERLRLDIATSAQISASDTSKGLLSDWVTVPAPSRAALKGTHLEQLITASVHVTRTSCSPDRLGQLVELYYTLQVLYSLCLPASAISQCHDAFAPGNSDSHVQLVSGDLIKVMPWHKASQFTLQLLRAGAIPLLLSCPLLSETHEECANHLSNSVQSTVIRLIRLWLTRLLRLLFTVCTFTLCRVAPIAPSLDVSTHIEPSLTRLVQRVFPLCESLKTMVYSNHPVSGGICFSLKHADWVSRMAIGQRISAAEIQTQWLPDPDDCDAVDTLVDLVYRSAGDLMTEEQTLSNAVHGTSPGVFVSAQPSNTSLEDRLSGLSKPSDKTESLLSGSQGHERTGTSSINKQICQAVQNGDSGGLIVIESLACLPFCVALFPHAKRPRRQCSSPPEDQKPQATEPEPDDWWTRLIHVLLFSPFELLRHAALHYLFQIVRLCSLNSTGETATEDEAVHLVRLLFTFLPDFVPQRVSHADQYFRFLALLLRHVHARWIPFEEATSLLIQEAQWVRNGIAQRKHQQSSQLLSPGSHLLPSDHVAPGSPNNGSTVSDTTLVLPDLLLSGHMQICSALSYFPGPDPAVSPVTSQDVNVSPLLAGNTEFEQTHLAPLTRDLIQSLLFPANKHDESNPLLNHNGPLPDYLLASVFDLLLSLARRDPSAVHRISQLFCQSGFPDNFLLSTYAWDYSPPALCNTASGASHFVGLRNGGATCYMNAILQQLFALIPIRNTVLSARPELRLAQDSSMVGETSSTESGVSSTTPITSTEQPESPVNTSSHDTSTSQFETSKPLTAEQAHQLRLLLHLQSIFGHLTHSLVQSYRPAEFWQEFKFCSDQVKLNEQHDALEFLQTLGNDVDESLHLCGMPKAVEQVLGGTFADQKLCIDCPHRYSRNESFTTLNVDIRNHQNLIQSLEQYVKGDRLEGDNAYWCEACDKKVTTLKRMCIDRLPLVLAIQLKRFDYDWDRGVAIKFNGYFEFPRELDMYPYTVRGLSDHVHADDSVAEPSDELSGGTSSQEDHDTTNPLGCTRYTLRGVVVHSGQASGGHYYSFIRQFCSQTRTYKWYKYDDSDVSLSQMDNEDEARSAWFGGDSTNDPGKHLLYSGNGKRWWNAYILFYEREDFQSHVSRACSSKEFVITPRLQKLVNLENVDYIYQQMQFHPLLANFVTNITRVSLDMCMRKPAIIAEDLCLTTLKLVINFCFAVRFQPVARDCILWIPLFLKLIARSQLVREKFIRWTLFSSPDRVCELLFECPYPEVRLLFAVLIVSIACARPSTSCLSSLDCLKAFCEARDLYFNNLSPDKLRSTDSSVIARAESAREVLGSLICSSNQHLPDGSVCRLPSLTDILLRLLLVQLYASPAEFLRRDFHVDGRASGSLNPLSETIHHTASKNVACGSSYSRGYREAYNHPLIWNSFFAIFLDYAHSGEEARRRLIRLGFLETIISYALKNPGAFTSSNSSFYSSNIKLIGSRSPESLKTSLLKILGTQSNNNSSPPGTDGNSPFPSMTASIDSFVLVHQAARNFSNSSYIYGSTETNNLALTVQRAGTSNLWALLSLLIRSLDVSAHCRGRPQLNRSSTSPPPPPREQQEISPSSHGSPGATGDETKPKSEPSGAANPYAASAQPVSVISKPLANLLFYTSSNRFISCFIRPWFNVTTVDHIANTLMFLAFENADFSSVALDALVWLFQTSREDSDLTLSLIQSLLSVQDSLKTARLRYTMFEADQSGLAFGPPLNHHVFPQYTQMIKMFMELILNDVDIQHLFQMEGNLIDWLRRWFEAIAESMQTSSSISQTHWYSPGMRSSQAQDAFMIMVRRVYEVLPMLDDDQGGSSVDSEGLEYEDGDACPSSGSHYEDPMDQLVDGFERSCPYPWYYDPEHHQKPSGQPDTPPAVLRMSAADSSCRGPNNTSSPTTNRPVQTPSQPPSDNSP</sequence>
<gene>
    <name evidence="10" type="ORF">EG68_03105</name>
</gene>
<proteinExistence type="inferred from homology"/>
<dbReference type="PANTHER" id="PTHR24006:SF925">
    <property type="entry name" value="UBIQUITINYL HYDROLASE 1"/>
    <property type="match status" value="1"/>
</dbReference>
<accession>A0A8S9YWP0</accession>
<feature type="region of interest" description="Disordered" evidence="8">
    <location>
        <begin position="3041"/>
        <end position="3073"/>
    </location>
</feature>
<feature type="region of interest" description="Disordered" evidence="8">
    <location>
        <begin position="3090"/>
        <end position="3145"/>
    </location>
</feature>
<dbReference type="GO" id="GO:0016477">
    <property type="term" value="P:cell migration"/>
    <property type="evidence" value="ECO:0007669"/>
    <property type="project" value="TreeGrafter"/>
</dbReference>
<dbReference type="Gene3D" id="3.90.70.10">
    <property type="entry name" value="Cysteine proteinases"/>
    <property type="match status" value="1"/>
</dbReference>
<dbReference type="InterPro" id="IPR001394">
    <property type="entry name" value="Peptidase_C19_UCH"/>
</dbReference>
<dbReference type="GO" id="GO:0016579">
    <property type="term" value="P:protein deubiquitination"/>
    <property type="evidence" value="ECO:0007669"/>
    <property type="project" value="InterPro"/>
</dbReference>
<evidence type="ECO:0000256" key="8">
    <source>
        <dbReference type="SAM" id="MobiDB-lite"/>
    </source>
</evidence>
<dbReference type="PROSITE" id="PS50235">
    <property type="entry name" value="USP_3"/>
    <property type="match status" value="1"/>
</dbReference>
<evidence type="ECO:0000256" key="2">
    <source>
        <dbReference type="ARBA" id="ARBA00009085"/>
    </source>
</evidence>
<dbReference type="Pfam" id="PF00443">
    <property type="entry name" value="UCH"/>
    <property type="match status" value="1"/>
</dbReference>
<name>A0A8S9YWP0_9TREM</name>
<feature type="region of interest" description="Disordered" evidence="8">
    <location>
        <begin position="948"/>
        <end position="970"/>
    </location>
</feature>
<evidence type="ECO:0000256" key="4">
    <source>
        <dbReference type="ARBA" id="ARBA00022670"/>
    </source>
</evidence>
<protein>
    <recommendedName>
        <fullName evidence="3">ubiquitinyl hydrolase 1</fullName>
        <ecNumber evidence="3">3.4.19.12</ecNumber>
    </recommendedName>
</protein>
<evidence type="ECO:0000313" key="11">
    <source>
        <dbReference type="Proteomes" id="UP000822476"/>
    </source>
</evidence>
<keyword evidence="11" id="KW-1185">Reference proteome</keyword>
<organism evidence="10 11">
    <name type="scientific">Paragonimus skrjabini miyazakii</name>
    <dbReference type="NCBI Taxonomy" id="59628"/>
    <lineage>
        <taxon>Eukaryota</taxon>
        <taxon>Metazoa</taxon>
        <taxon>Spiralia</taxon>
        <taxon>Lophotrochozoa</taxon>
        <taxon>Platyhelminthes</taxon>
        <taxon>Trematoda</taxon>
        <taxon>Digenea</taxon>
        <taxon>Plagiorchiida</taxon>
        <taxon>Troglotremata</taxon>
        <taxon>Troglotrematidae</taxon>
        <taxon>Paragonimus</taxon>
    </lineage>
</organism>
<dbReference type="GO" id="GO:0005829">
    <property type="term" value="C:cytosol"/>
    <property type="evidence" value="ECO:0007669"/>
    <property type="project" value="TreeGrafter"/>
</dbReference>
<keyword evidence="4" id="KW-0645">Protease</keyword>
<dbReference type="SUPFAM" id="SSF54001">
    <property type="entry name" value="Cysteine proteinases"/>
    <property type="match status" value="1"/>
</dbReference>
<evidence type="ECO:0000313" key="10">
    <source>
        <dbReference type="EMBL" id="KAF7259032.1"/>
    </source>
</evidence>
<dbReference type="EMBL" id="JTDE01001403">
    <property type="protein sequence ID" value="KAF7259032.1"/>
    <property type="molecule type" value="Genomic_DNA"/>
</dbReference>
<feature type="region of interest" description="Disordered" evidence="8">
    <location>
        <begin position="2217"/>
        <end position="2240"/>
    </location>
</feature>
<comment type="similarity">
    <text evidence="2">Belongs to the peptidase C19 family.</text>
</comment>
<reference evidence="10" key="1">
    <citation type="submission" date="2019-07" db="EMBL/GenBank/DDBJ databases">
        <title>Annotation for the trematode Paragonimus miyazaki's.</title>
        <authorList>
            <person name="Choi Y.-J."/>
        </authorList>
    </citation>
    <scope>NUCLEOTIDE SEQUENCE</scope>
    <source>
        <strain evidence="10">Japan</strain>
    </source>
</reference>
<dbReference type="InterPro" id="IPR038765">
    <property type="entry name" value="Papain-like_cys_pep_sf"/>
</dbReference>
<feature type="region of interest" description="Disordered" evidence="8">
    <location>
        <begin position="2786"/>
        <end position="2834"/>
    </location>
</feature>
<dbReference type="Pfam" id="PF25010">
    <property type="entry name" value="ARM_UBP24_USP9X-Y"/>
    <property type="match status" value="1"/>
</dbReference>
<comment type="catalytic activity">
    <reaction evidence="1">
        <text>Thiol-dependent hydrolysis of ester, thioester, amide, peptide and isopeptide bonds formed by the C-terminal Gly of ubiquitin (a 76-residue protein attached to proteins as an intracellular targeting signal).</text>
        <dbReference type="EC" id="3.4.19.12"/>
    </reaction>
</comment>
<dbReference type="EC" id="3.4.19.12" evidence="3"/>
<evidence type="ECO:0000256" key="5">
    <source>
        <dbReference type="ARBA" id="ARBA00022786"/>
    </source>
</evidence>
<feature type="domain" description="USP" evidence="9">
    <location>
        <begin position="1922"/>
        <end position="2336"/>
    </location>
</feature>
<dbReference type="InterPro" id="IPR018200">
    <property type="entry name" value="USP_CS"/>
</dbReference>
<evidence type="ECO:0000256" key="3">
    <source>
        <dbReference type="ARBA" id="ARBA00012759"/>
    </source>
</evidence>
<dbReference type="OrthoDB" id="289038at2759"/>
<evidence type="ECO:0000256" key="1">
    <source>
        <dbReference type="ARBA" id="ARBA00000707"/>
    </source>
</evidence>
<feature type="compositionally biased region" description="Low complexity" evidence="8">
    <location>
        <begin position="1966"/>
        <end position="1980"/>
    </location>
</feature>
<keyword evidence="7" id="KW-0788">Thiol protease</keyword>
<keyword evidence="5" id="KW-0833">Ubl conjugation pathway</keyword>
<dbReference type="InterPro" id="IPR056850">
    <property type="entry name" value="ARM_UBP34_24_USP9X_Y"/>
</dbReference>
<dbReference type="GO" id="GO:0005634">
    <property type="term" value="C:nucleus"/>
    <property type="evidence" value="ECO:0007669"/>
    <property type="project" value="TreeGrafter"/>
</dbReference>
<evidence type="ECO:0000256" key="7">
    <source>
        <dbReference type="ARBA" id="ARBA00022807"/>
    </source>
</evidence>
<dbReference type="PROSITE" id="PS00972">
    <property type="entry name" value="USP_1"/>
    <property type="match status" value="1"/>
</dbReference>
<dbReference type="PROSITE" id="PS00973">
    <property type="entry name" value="USP_2"/>
    <property type="match status" value="1"/>
</dbReference>
<dbReference type="Proteomes" id="UP000822476">
    <property type="component" value="Unassembled WGS sequence"/>
</dbReference>
<feature type="compositionally biased region" description="Polar residues" evidence="8">
    <location>
        <begin position="1552"/>
        <end position="1566"/>
    </location>
</feature>
<feature type="region of interest" description="Disordered" evidence="8">
    <location>
        <begin position="1519"/>
        <end position="1566"/>
    </location>
</feature>